<keyword evidence="3" id="KW-1185">Reference proteome</keyword>
<reference evidence="2" key="1">
    <citation type="submission" date="2020-09" db="EMBL/GenBank/DDBJ databases">
        <title>New species isolated from human feces.</title>
        <authorList>
            <person name="Kitahara M."/>
            <person name="Shigeno Y."/>
            <person name="Shime M."/>
            <person name="Matsumoto Y."/>
            <person name="Nakamura S."/>
            <person name="Motooka D."/>
            <person name="Fukuoka S."/>
            <person name="Nishikawa H."/>
            <person name="Benno Y."/>
        </authorList>
    </citation>
    <scope>NUCLEOTIDE SEQUENCE</scope>
    <source>
        <strain evidence="2">MM59</strain>
    </source>
</reference>
<dbReference type="EMBL" id="AP023420">
    <property type="protein sequence ID" value="BCK83401.1"/>
    <property type="molecule type" value="Genomic_DNA"/>
</dbReference>
<name>A0A810QCR7_9FIRM</name>
<dbReference type="RefSeq" id="WP_213542666.1">
    <property type="nucleotide sequence ID" value="NZ_AP023420.1"/>
</dbReference>
<dbReference type="KEGG" id="pfaa:MM59RIKEN_07200"/>
<keyword evidence="1" id="KW-1133">Transmembrane helix</keyword>
<evidence type="ECO:0000256" key="1">
    <source>
        <dbReference type="SAM" id="Phobius"/>
    </source>
</evidence>
<dbReference type="AlphaFoldDB" id="A0A810QCR7"/>
<keyword evidence="1" id="KW-0812">Transmembrane</keyword>
<gene>
    <name evidence="2" type="ORF">MM59RIKEN_07200</name>
</gene>
<sequence length="113" mass="12980">MSNEKCIIDPQRDCLGLQKADMLEKQITELRESARGTHKEMFDRIRELEKVEAARNEQYNNIMKKLDKLIEWQETEQQKPGRQWSDIKSKVVVAVLSSILTAAALAVLSLIVP</sequence>
<protein>
    <submittedName>
        <fullName evidence="2">Uncharacterized protein</fullName>
    </submittedName>
</protein>
<evidence type="ECO:0000313" key="2">
    <source>
        <dbReference type="EMBL" id="BCK83401.1"/>
    </source>
</evidence>
<dbReference type="Proteomes" id="UP000679848">
    <property type="component" value="Chromosome"/>
</dbReference>
<keyword evidence="1" id="KW-0472">Membrane</keyword>
<accession>A0A810QCR7</accession>
<feature type="transmembrane region" description="Helical" evidence="1">
    <location>
        <begin position="91"/>
        <end position="112"/>
    </location>
</feature>
<proteinExistence type="predicted"/>
<evidence type="ECO:0000313" key="3">
    <source>
        <dbReference type="Proteomes" id="UP000679848"/>
    </source>
</evidence>
<organism evidence="2 3">
    <name type="scientific">Pusillibacter faecalis</name>
    <dbReference type="NCBI Taxonomy" id="2714358"/>
    <lineage>
        <taxon>Bacteria</taxon>
        <taxon>Bacillati</taxon>
        <taxon>Bacillota</taxon>
        <taxon>Clostridia</taxon>
        <taxon>Eubacteriales</taxon>
        <taxon>Oscillospiraceae</taxon>
        <taxon>Pusillibacter</taxon>
    </lineage>
</organism>